<keyword evidence="3" id="KW-1185">Reference proteome</keyword>
<name>A0A026W3H0_OOCBI</name>
<feature type="region of interest" description="Disordered" evidence="1">
    <location>
        <begin position="1"/>
        <end position="23"/>
    </location>
</feature>
<accession>A0A026W3H0</accession>
<proteinExistence type="predicted"/>
<gene>
    <name evidence="2" type="ORF">X777_10971</name>
</gene>
<dbReference type="EMBL" id="KK107453">
    <property type="protein sequence ID" value="EZA50620.1"/>
    <property type="molecule type" value="Genomic_DNA"/>
</dbReference>
<dbReference type="AlphaFoldDB" id="A0A026W3H0"/>
<organism evidence="2 3">
    <name type="scientific">Ooceraea biroi</name>
    <name type="common">Clonal raider ant</name>
    <name type="synonym">Cerapachys biroi</name>
    <dbReference type="NCBI Taxonomy" id="2015173"/>
    <lineage>
        <taxon>Eukaryota</taxon>
        <taxon>Metazoa</taxon>
        <taxon>Ecdysozoa</taxon>
        <taxon>Arthropoda</taxon>
        <taxon>Hexapoda</taxon>
        <taxon>Insecta</taxon>
        <taxon>Pterygota</taxon>
        <taxon>Neoptera</taxon>
        <taxon>Endopterygota</taxon>
        <taxon>Hymenoptera</taxon>
        <taxon>Apocrita</taxon>
        <taxon>Aculeata</taxon>
        <taxon>Formicoidea</taxon>
        <taxon>Formicidae</taxon>
        <taxon>Dorylinae</taxon>
        <taxon>Ooceraea</taxon>
    </lineage>
</organism>
<protein>
    <submittedName>
        <fullName evidence="2">Uncharacterized protein</fullName>
    </submittedName>
</protein>
<evidence type="ECO:0000313" key="2">
    <source>
        <dbReference type="EMBL" id="EZA50620.1"/>
    </source>
</evidence>
<evidence type="ECO:0000256" key="1">
    <source>
        <dbReference type="SAM" id="MobiDB-lite"/>
    </source>
</evidence>
<sequence>MARGRGDRESRDRRKDPCQRRRYPRLISMTIRISCSCNRTDDQDQDSESTTDQDC</sequence>
<reference evidence="2 3" key="1">
    <citation type="journal article" date="2014" name="Curr. Biol.">
        <title>The genome of the clonal raider ant Cerapachys biroi.</title>
        <authorList>
            <person name="Oxley P.R."/>
            <person name="Ji L."/>
            <person name="Fetter-Pruneda I."/>
            <person name="McKenzie S.K."/>
            <person name="Li C."/>
            <person name="Hu H."/>
            <person name="Zhang G."/>
            <person name="Kronauer D.J."/>
        </authorList>
    </citation>
    <scope>NUCLEOTIDE SEQUENCE [LARGE SCALE GENOMIC DNA]</scope>
</reference>
<feature type="compositionally biased region" description="Basic and acidic residues" evidence="1">
    <location>
        <begin position="1"/>
        <end position="19"/>
    </location>
</feature>
<evidence type="ECO:0000313" key="3">
    <source>
        <dbReference type="Proteomes" id="UP000053097"/>
    </source>
</evidence>
<dbReference type="Proteomes" id="UP000053097">
    <property type="component" value="Unassembled WGS sequence"/>
</dbReference>